<proteinExistence type="predicted"/>
<dbReference type="CDD" id="cd09917">
    <property type="entry name" value="F-box_SF"/>
    <property type="match status" value="1"/>
</dbReference>
<feature type="domain" description="F-box" evidence="1">
    <location>
        <begin position="414"/>
        <end position="453"/>
    </location>
</feature>
<evidence type="ECO:0000259" key="1">
    <source>
        <dbReference type="SMART" id="SM00256"/>
    </source>
</evidence>
<name>A0A9P7D5D5_9AGAM</name>
<sequence length="538" mass="60872">MGTNGLYVVRYRNMYFKSHHGCDGYPEGLGLKVLRLIRQPNGIATFRRVFGEMLDGLKSPSHSLLLIENGDDFDVDPPSRRRPQSCIWVYEVDLDRNIFHMDGMPFFSLDCLPNDDAFIQYITDGDTSEEDFACEDHISEDHYGHTACALRCPPEHKYKKPTPPMVDNSDLVTYQSKMCTGSQVALSDLLAVSDILSQDEHVRVTLLEVMIGQCMVNSAIGKEIYQIELLNDHNEVTDDQWSIACFMASVTFVPQMFDDIWRVCHRSLKRKEFTWVREDTVVCITTHLYDERCLQASVSRLINAIIEQKDNHGHYFGIAFSVFHCAIVKVVKNAHTMTFSHTSALQFLPSFHAYSPSTPGITALARLGYRIDPALFRRAMQVCPYAQYLLGKKSPAQKADGSDNMPLSTICPTLPLELWREIARYLNPSELLVLGMVSRLCRGAVLMVLRYPHLCGYRLVAAPQEKPEYLQEKHRSLRAASFSAVRADIPTIVDVGVKFRDIPSESMMTPLRVKGSLALYVTFSAQPTADARDESSFK</sequence>
<dbReference type="Proteomes" id="UP000714275">
    <property type="component" value="Unassembled WGS sequence"/>
</dbReference>
<gene>
    <name evidence="2" type="ORF">EV702DRAFT_1084599</name>
</gene>
<keyword evidence="3" id="KW-1185">Reference proteome</keyword>
<protein>
    <recommendedName>
        <fullName evidence="1">F-box domain-containing protein</fullName>
    </recommendedName>
</protein>
<dbReference type="SUPFAM" id="SSF81383">
    <property type="entry name" value="F-box domain"/>
    <property type="match status" value="1"/>
</dbReference>
<evidence type="ECO:0000313" key="2">
    <source>
        <dbReference type="EMBL" id="KAG1780074.1"/>
    </source>
</evidence>
<evidence type="ECO:0000313" key="3">
    <source>
        <dbReference type="Proteomes" id="UP000714275"/>
    </source>
</evidence>
<dbReference type="OrthoDB" id="3229878at2759"/>
<accession>A0A9P7D5D5</accession>
<dbReference type="Pfam" id="PF00646">
    <property type="entry name" value="F-box"/>
    <property type="match status" value="1"/>
</dbReference>
<dbReference type="InterPro" id="IPR036047">
    <property type="entry name" value="F-box-like_dom_sf"/>
</dbReference>
<reference evidence="2" key="1">
    <citation type="journal article" date="2020" name="New Phytol.">
        <title>Comparative genomics reveals dynamic genome evolution in host specialist ectomycorrhizal fungi.</title>
        <authorList>
            <person name="Lofgren L.A."/>
            <person name="Nguyen N.H."/>
            <person name="Vilgalys R."/>
            <person name="Ruytinx J."/>
            <person name="Liao H.L."/>
            <person name="Branco S."/>
            <person name="Kuo A."/>
            <person name="LaButti K."/>
            <person name="Lipzen A."/>
            <person name="Andreopoulos W."/>
            <person name="Pangilinan J."/>
            <person name="Riley R."/>
            <person name="Hundley H."/>
            <person name="Na H."/>
            <person name="Barry K."/>
            <person name="Grigoriev I.V."/>
            <person name="Stajich J.E."/>
            <person name="Kennedy P.G."/>
        </authorList>
    </citation>
    <scope>NUCLEOTIDE SEQUENCE</scope>
    <source>
        <strain evidence="2">DOB743</strain>
    </source>
</reference>
<dbReference type="EMBL" id="JABBWD010000010">
    <property type="protein sequence ID" value="KAG1780074.1"/>
    <property type="molecule type" value="Genomic_DNA"/>
</dbReference>
<dbReference type="AlphaFoldDB" id="A0A9P7D5D5"/>
<dbReference type="SMART" id="SM00256">
    <property type="entry name" value="FBOX"/>
    <property type="match status" value="1"/>
</dbReference>
<comment type="caution">
    <text evidence="2">The sequence shown here is derived from an EMBL/GenBank/DDBJ whole genome shotgun (WGS) entry which is preliminary data.</text>
</comment>
<organism evidence="2 3">
    <name type="scientific">Suillus placidus</name>
    <dbReference type="NCBI Taxonomy" id="48579"/>
    <lineage>
        <taxon>Eukaryota</taxon>
        <taxon>Fungi</taxon>
        <taxon>Dikarya</taxon>
        <taxon>Basidiomycota</taxon>
        <taxon>Agaricomycotina</taxon>
        <taxon>Agaricomycetes</taxon>
        <taxon>Agaricomycetidae</taxon>
        <taxon>Boletales</taxon>
        <taxon>Suillineae</taxon>
        <taxon>Suillaceae</taxon>
        <taxon>Suillus</taxon>
    </lineage>
</organism>
<dbReference type="InterPro" id="IPR001810">
    <property type="entry name" value="F-box_dom"/>
</dbReference>